<sequence length="78" mass="8282">MQFDMRGREQGRAEKPESSGGGGRFSSDLLGRRLKKGPTGGHRPHLSARGGGGRAARGWAKAGELGQGKRPEKERGGR</sequence>
<evidence type="ECO:0000256" key="1">
    <source>
        <dbReference type="SAM" id="MobiDB-lite"/>
    </source>
</evidence>
<gene>
    <name evidence="2" type="ORF">E2562_027235</name>
</gene>
<protein>
    <submittedName>
        <fullName evidence="2">Uncharacterized protein</fullName>
    </submittedName>
</protein>
<reference evidence="2 3" key="1">
    <citation type="submission" date="2019-11" db="EMBL/GenBank/DDBJ databases">
        <title>Whole genome sequence of Oryza granulata.</title>
        <authorList>
            <person name="Li W."/>
        </authorList>
    </citation>
    <scope>NUCLEOTIDE SEQUENCE [LARGE SCALE GENOMIC DNA]</scope>
    <source>
        <strain evidence="3">cv. Menghai</strain>
        <tissue evidence="2">Leaf</tissue>
    </source>
</reference>
<feature type="compositionally biased region" description="Basic and acidic residues" evidence="1">
    <location>
        <begin position="1"/>
        <end position="17"/>
    </location>
</feature>
<dbReference type="EMBL" id="SPHZ02000007">
    <property type="protein sequence ID" value="KAF0908680.1"/>
    <property type="molecule type" value="Genomic_DNA"/>
</dbReference>
<organism evidence="2 3">
    <name type="scientific">Oryza meyeriana var. granulata</name>
    <dbReference type="NCBI Taxonomy" id="110450"/>
    <lineage>
        <taxon>Eukaryota</taxon>
        <taxon>Viridiplantae</taxon>
        <taxon>Streptophyta</taxon>
        <taxon>Embryophyta</taxon>
        <taxon>Tracheophyta</taxon>
        <taxon>Spermatophyta</taxon>
        <taxon>Magnoliopsida</taxon>
        <taxon>Liliopsida</taxon>
        <taxon>Poales</taxon>
        <taxon>Poaceae</taxon>
        <taxon>BOP clade</taxon>
        <taxon>Oryzoideae</taxon>
        <taxon>Oryzeae</taxon>
        <taxon>Oryzinae</taxon>
        <taxon>Oryza</taxon>
        <taxon>Oryza meyeriana</taxon>
    </lineage>
</organism>
<dbReference type="Proteomes" id="UP000479710">
    <property type="component" value="Unassembled WGS sequence"/>
</dbReference>
<keyword evidence="3" id="KW-1185">Reference proteome</keyword>
<evidence type="ECO:0000313" key="2">
    <source>
        <dbReference type="EMBL" id="KAF0908680.1"/>
    </source>
</evidence>
<feature type="region of interest" description="Disordered" evidence="1">
    <location>
        <begin position="1"/>
        <end position="78"/>
    </location>
</feature>
<feature type="compositionally biased region" description="Basic and acidic residues" evidence="1">
    <location>
        <begin position="67"/>
        <end position="78"/>
    </location>
</feature>
<accession>A0A6G1D8F3</accession>
<evidence type="ECO:0000313" key="3">
    <source>
        <dbReference type="Proteomes" id="UP000479710"/>
    </source>
</evidence>
<feature type="compositionally biased region" description="Basic residues" evidence="1">
    <location>
        <begin position="32"/>
        <end position="46"/>
    </location>
</feature>
<name>A0A6G1D8F3_9ORYZ</name>
<dbReference type="AlphaFoldDB" id="A0A6G1D8F3"/>
<comment type="caution">
    <text evidence="2">The sequence shown here is derived from an EMBL/GenBank/DDBJ whole genome shotgun (WGS) entry which is preliminary data.</text>
</comment>
<proteinExistence type="predicted"/>